<dbReference type="Gene3D" id="1.20.1250.20">
    <property type="entry name" value="MFS general substrate transporter like domains"/>
    <property type="match status" value="1"/>
</dbReference>
<organism evidence="2 3">
    <name type="scientific">Phialemonium thermophilum</name>
    <dbReference type="NCBI Taxonomy" id="223376"/>
    <lineage>
        <taxon>Eukaryota</taxon>
        <taxon>Fungi</taxon>
        <taxon>Dikarya</taxon>
        <taxon>Ascomycota</taxon>
        <taxon>Pezizomycotina</taxon>
        <taxon>Sordariomycetes</taxon>
        <taxon>Sordariomycetidae</taxon>
        <taxon>Cephalothecales</taxon>
        <taxon>Cephalothecaceae</taxon>
        <taxon>Phialemonium</taxon>
    </lineage>
</organism>
<name>A0ABR3VG92_9PEZI</name>
<dbReference type="InterPro" id="IPR036259">
    <property type="entry name" value="MFS_trans_sf"/>
</dbReference>
<reference evidence="2 3" key="1">
    <citation type="journal article" date="2024" name="Commun. Biol.">
        <title>Comparative genomic analysis of thermophilic fungi reveals convergent evolutionary adaptations and gene losses.</title>
        <authorList>
            <person name="Steindorff A.S."/>
            <person name="Aguilar-Pontes M.V."/>
            <person name="Robinson A.J."/>
            <person name="Andreopoulos B."/>
            <person name="LaButti K."/>
            <person name="Kuo A."/>
            <person name="Mondo S."/>
            <person name="Riley R."/>
            <person name="Otillar R."/>
            <person name="Haridas S."/>
            <person name="Lipzen A."/>
            <person name="Grimwood J."/>
            <person name="Schmutz J."/>
            <person name="Clum A."/>
            <person name="Reid I.D."/>
            <person name="Moisan M.C."/>
            <person name="Butler G."/>
            <person name="Nguyen T.T.M."/>
            <person name="Dewar K."/>
            <person name="Conant G."/>
            <person name="Drula E."/>
            <person name="Henrissat B."/>
            <person name="Hansel C."/>
            <person name="Singer S."/>
            <person name="Hutchinson M.I."/>
            <person name="de Vries R.P."/>
            <person name="Natvig D.O."/>
            <person name="Powell A.J."/>
            <person name="Tsang A."/>
            <person name="Grigoriev I.V."/>
        </authorList>
    </citation>
    <scope>NUCLEOTIDE SEQUENCE [LARGE SCALE GENOMIC DNA]</scope>
    <source>
        <strain evidence="2 3">ATCC 24622</strain>
    </source>
</reference>
<protein>
    <recommendedName>
        <fullName evidence="4">Major facilitator superfamily (MFS) profile domain-containing protein</fullName>
    </recommendedName>
</protein>
<gene>
    <name evidence="2" type="ORF">VTK73DRAFT_3752</name>
</gene>
<evidence type="ECO:0000313" key="2">
    <source>
        <dbReference type="EMBL" id="KAL1840446.1"/>
    </source>
</evidence>
<accession>A0ABR3VG92</accession>
<evidence type="ECO:0000256" key="1">
    <source>
        <dbReference type="SAM" id="MobiDB-lite"/>
    </source>
</evidence>
<proteinExistence type="predicted"/>
<dbReference type="EMBL" id="JAZHXJ010002202">
    <property type="protein sequence ID" value="KAL1840446.1"/>
    <property type="molecule type" value="Genomic_DNA"/>
</dbReference>
<feature type="compositionally biased region" description="Basic and acidic residues" evidence="1">
    <location>
        <begin position="1"/>
        <end position="21"/>
    </location>
</feature>
<dbReference type="SUPFAM" id="SSF103473">
    <property type="entry name" value="MFS general substrate transporter"/>
    <property type="match status" value="1"/>
</dbReference>
<sequence length="114" mass="12371">MLDFLKKKEADTADLETERSPEVLSDDLPPLEQAQSFRSAIMPVMACGAGLFSDGYINNVIGSVSTILAKEYGDVYNNSNAKKYVSDIAFAGTVVGQLIFGWLADHWRSACSTS</sequence>
<evidence type="ECO:0000313" key="3">
    <source>
        <dbReference type="Proteomes" id="UP001586593"/>
    </source>
</evidence>
<feature type="region of interest" description="Disordered" evidence="1">
    <location>
        <begin position="1"/>
        <end position="26"/>
    </location>
</feature>
<evidence type="ECO:0008006" key="4">
    <source>
        <dbReference type="Google" id="ProtNLM"/>
    </source>
</evidence>
<comment type="caution">
    <text evidence="2">The sequence shown here is derived from an EMBL/GenBank/DDBJ whole genome shotgun (WGS) entry which is preliminary data.</text>
</comment>
<dbReference type="Proteomes" id="UP001586593">
    <property type="component" value="Unassembled WGS sequence"/>
</dbReference>
<keyword evidence="3" id="KW-1185">Reference proteome</keyword>